<protein>
    <submittedName>
        <fullName evidence="2">Amidohydrolase</fullName>
    </submittedName>
</protein>
<dbReference type="RefSeq" id="WP_068532952.1">
    <property type="nucleotide sequence ID" value="NZ_LVJH01000021.1"/>
</dbReference>
<evidence type="ECO:0000313" key="3">
    <source>
        <dbReference type="Proteomes" id="UP000076967"/>
    </source>
</evidence>
<comment type="caution">
    <text evidence="2">The sequence shown here is derived from an EMBL/GenBank/DDBJ whole genome shotgun (WGS) entry which is preliminary data.</text>
</comment>
<dbReference type="STRING" id="494026.PGLA_11950"/>
<reference evidence="2 3" key="1">
    <citation type="submission" date="2016-03" db="EMBL/GenBank/DDBJ databases">
        <title>Draft genome sequence of Paenibacillus glacialis DSM 22343.</title>
        <authorList>
            <person name="Shin S.-K."/>
            <person name="Yi H."/>
        </authorList>
    </citation>
    <scope>NUCLEOTIDE SEQUENCE [LARGE SCALE GENOMIC DNA]</scope>
    <source>
        <strain evidence="2 3">DSM 22343</strain>
    </source>
</reference>
<dbReference type="SUPFAM" id="SSF51338">
    <property type="entry name" value="Composite domain of metallo-dependent hydrolases"/>
    <property type="match status" value="1"/>
</dbReference>
<dbReference type="GO" id="GO:0016810">
    <property type="term" value="F:hydrolase activity, acting on carbon-nitrogen (but not peptide) bonds"/>
    <property type="evidence" value="ECO:0007669"/>
    <property type="project" value="InterPro"/>
</dbReference>
<dbReference type="EMBL" id="LVJH01000021">
    <property type="protein sequence ID" value="OAB42382.1"/>
    <property type="molecule type" value="Genomic_DNA"/>
</dbReference>
<keyword evidence="3" id="KW-1185">Reference proteome</keyword>
<keyword evidence="2" id="KW-0378">Hydrolase</keyword>
<dbReference type="CDD" id="cd01300">
    <property type="entry name" value="YtcJ_like"/>
    <property type="match status" value="1"/>
</dbReference>
<dbReference type="InterPro" id="IPR011059">
    <property type="entry name" value="Metal-dep_hydrolase_composite"/>
</dbReference>
<sequence>MGKIWCNGTIYTMEHKEHIVQAVYTEHGTIIATGTKEELESRFQDYIDEVIDLQGNTMFPGFVDSHMHLIGLGETFLKLDLSSMNSREEVLQAVADRVDLMPEGSWIIAEGWNENRWMDTSHITRELLDEVAPHHPVMLRRICRHVLVVNTRAMEAAQIVGMQTTNTDGVTTTDSMTHDGIFKENAQDIILHAVPAASETYLQEALKLAIQHAWSQGLVGAHTEDLSYYGSYTRTISAFNHVIHEEPMKFRTHLLVHHMVVDEWRNAELAMNIDSPFLECGAMKIFVDGALGGRTALLSGTYADDPNSHGIAIHTDEELSELVQKARSYGLPIAVHAIGDLAAEKVLEVIERYSACEGTRDRLIHGQLLSQESLERMKNLPIVIDIQPSFVSSDYPWVMERISVDTDLHMYAWQTMFVAGLHCAGGSDAPIEQVSPLLGMYTAVTRMNSVDLTQTVYQPDERLSVFDAISLYTTGSAYASGHEHDRGMIREGFVADFTILKIDPFLNTPNTWLKEGIAMTVIDECIVYQRD</sequence>
<dbReference type="SUPFAM" id="SSF51556">
    <property type="entry name" value="Metallo-dependent hydrolases"/>
    <property type="match status" value="1"/>
</dbReference>
<dbReference type="Gene3D" id="2.30.40.10">
    <property type="entry name" value="Urease, subunit C, domain 1"/>
    <property type="match status" value="1"/>
</dbReference>
<dbReference type="Pfam" id="PF07969">
    <property type="entry name" value="Amidohydro_3"/>
    <property type="match status" value="1"/>
</dbReference>
<name>A0A168KRU8_9BACL</name>
<dbReference type="Gene3D" id="3.10.310.70">
    <property type="match status" value="1"/>
</dbReference>
<dbReference type="InterPro" id="IPR033932">
    <property type="entry name" value="YtcJ-like"/>
</dbReference>
<accession>A0A168KRU8</accession>
<dbReference type="PANTHER" id="PTHR22642">
    <property type="entry name" value="IMIDAZOLONEPROPIONASE"/>
    <property type="match status" value="1"/>
</dbReference>
<dbReference type="PANTHER" id="PTHR22642:SF2">
    <property type="entry name" value="PROTEIN LONG AFTER FAR-RED 3"/>
    <property type="match status" value="1"/>
</dbReference>
<dbReference type="InterPro" id="IPR032466">
    <property type="entry name" value="Metal_Hydrolase"/>
</dbReference>
<dbReference type="Proteomes" id="UP000076967">
    <property type="component" value="Unassembled WGS sequence"/>
</dbReference>
<dbReference type="OrthoDB" id="9767366at2"/>
<organism evidence="2 3">
    <name type="scientific">Paenibacillus glacialis</name>
    <dbReference type="NCBI Taxonomy" id="494026"/>
    <lineage>
        <taxon>Bacteria</taxon>
        <taxon>Bacillati</taxon>
        <taxon>Bacillota</taxon>
        <taxon>Bacilli</taxon>
        <taxon>Bacillales</taxon>
        <taxon>Paenibacillaceae</taxon>
        <taxon>Paenibacillus</taxon>
    </lineage>
</organism>
<evidence type="ECO:0000259" key="1">
    <source>
        <dbReference type="Pfam" id="PF07969"/>
    </source>
</evidence>
<gene>
    <name evidence="2" type="ORF">PGLA_11950</name>
</gene>
<dbReference type="AlphaFoldDB" id="A0A168KRU8"/>
<dbReference type="InterPro" id="IPR013108">
    <property type="entry name" value="Amidohydro_3"/>
</dbReference>
<dbReference type="Gene3D" id="3.20.20.140">
    <property type="entry name" value="Metal-dependent hydrolases"/>
    <property type="match status" value="1"/>
</dbReference>
<feature type="domain" description="Amidohydrolase 3" evidence="1">
    <location>
        <begin position="49"/>
        <end position="528"/>
    </location>
</feature>
<evidence type="ECO:0000313" key="2">
    <source>
        <dbReference type="EMBL" id="OAB42382.1"/>
    </source>
</evidence>
<proteinExistence type="predicted"/>